<dbReference type="Pfam" id="PF10544">
    <property type="entry name" value="T5orf172"/>
    <property type="match status" value="1"/>
</dbReference>
<name>A0A8I1SNV8_9BACI</name>
<keyword evidence="1" id="KW-0175">Coiled coil</keyword>
<organism evidence="4 5">
    <name type="scientific">Priestia flexa</name>
    <dbReference type="NCBI Taxonomy" id="86664"/>
    <lineage>
        <taxon>Bacteria</taxon>
        <taxon>Bacillati</taxon>
        <taxon>Bacillota</taxon>
        <taxon>Bacilli</taxon>
        <taxon>Bacillales</taxon>
        <taxon>Bacillaceae</taxon>
        <taxon>Priestia</taxon>
    </lineage>
</organism>
<proteinExistence type="predicted"/>
<gene>
    <name evidence="4" type="ORF">JF537_14800</name>
</gene>
<dbReference type="EMBL" id="JAEMWV010000007">
    <property type="protein sequence ID" value="MBN8252844.1"/>
    <property type="molecule type" value="Genomic_DNA"/>
</dbReference>
<reference evidence="4" key="1">
    <citation type="submission" date="2020-12" db="EMBL/GenBank/DDBJ databases">
        <title>PHA producing bacteria isolated from mangrove.</title>
        <authorList>
            <person name="Zheng W."/>
            <person name="Yu S."/>
            <person name="Huang Y."/>
        </authorList>
    </citation>
    <scope>NUCLEOTIDE SEQUENCE</scope>
    <source>
        <strain evidence="4">GN22-4</strain>
    </source>
</reference>
<dbReference type="SMART" id="SM00974">
    <property type="entry name" value="T5orf172"/>
    <property type="match status" value="1"/>
</dbReference>
<evidence type="ECO:0000259" key="3">
    <source>
        <dbReference type="SMART" id="SM00974"/>
    </source>
</evidence>
<dbReference type="Pfam" id="PF13250">
    <property type="entry name" value="SNIPE"/>
    <property type="match status" value="1"/>
</dbReference>
<keyword evidence="2" id="KW-0812">Transmembrane</keyword>
<keyword evidence="2" id="KW-1133">Transmembrane helix</keyword>
<evidence type="ECO:0000256" key="1">
    <source>
        <dbReference type="SAM" id="Coils"/>
    </source>
</evidence>
<evidence type="ECO:0000313" key="4">
    <source>
        <dbReference type="EMBL" id="MBN8252844.1"/>
    </source>
</evidence>
<accession>A0A8I1SNV8</accession>
<protein>
    <submittedName>
        <fullName evidence="4">DUF4041 domain-containing protein</fullName>
    </submittedName>
</protein>
<sequence length="480" mass="56501">MYKEKWYHSAWFIGVLFACWLLIIPPIVGIILIIQRHKSWKAFQTRFQESNLDQILDAKATLQQLNKDINEATSKKERLLSEYEDIQSVTTLVDDKKKIEEKIKEFNLKCQGIINETMTAQEKLIVVQDELLMQSFGFYEPKYNFENSEAYKAKLDDIRKEQKLMVTEKSATNHSLDWTIGNDKKKGKEFILDTIKLILRAFNNECDNIISKVKFNNIEVSEKRIHKVYEDLNKLTDMQRVFIKREYLELKLQELYLKYEFEQKKQEEKEEQQEIKERMREEARALKELEKAKEKVEKEEKHFAQAIEKMNKQLATSQDHEKEALLEKLKQLEAQLEETKQNKEDVLYRVQNTRAGYVYIISNIGSFGENIYKIGMTRRLEPMDRVKELGDASVPFLFDVHALIFSDDAPGLENALHKALAHKKVNKVNERKEFFNVTLQEIEKLVKQNHNKTVEFTKLAVAEEYRKSISLSKGNLQGAS</sequence>
<dbReference type="AlphaFoldDB" id="A0A8I1SNV8"/>
<dbReference type="GeneID" id="93680853"/>
<evidence type="ECO:0000256" key="2">
    <source>
        <dbReference type="SAM" id="Phobius"/>
    </source>
</evidence>
<feature type="coiled-coil region" evidence="1">
    <location>
        <begin position="252"/>
        <end position="349"/>
    </location>
</feature>
<feature type="domain" description="Bacteriophage T5 Orf172 DNA-binding" evidence="3">
    <location>
        <begin position="366"/>
        <end position="449"/>
    </location>
</feature>
<dbReference type="PROSITE" id="PS51257">
    <property type="entry name" value="PROKAR_LIPOPROTEIN"/>
    <property type="match status" value="1"/>
</dbReference>
<dbReference type="InterPro" id="IPR025280">
    <property type="entry name" value="SNIPE"/>
</dbReference>
<evidence type="ECO:0000313" key="5">
    <source>
        <dbReference type="Proteomes" id="UP000664578"/>
    </source>
</evidence>
<dbReference type="Proteomes" id="UP000664578">
    <property type="component" value="Unassembled WGS sequence"/>
</dbReference>
<dbReference type="InterPro" id="IPR018306">
    <property type="entry name" value="Phage_T5_Orf172_DNA-bd"/>
</dbReference>
<feature type="transmembrane region" description="Helical" evidence="2">
    <location>
        <begin position="12"/>
        <end position="34"/>
    </location>
</feature>
<keyword evidence="2" id="KW-0472">Membrane</keyword>
<dbReference type="RefSeq" id="WP_138117415.1">
    <property type="nucleotide sequence ID" value="NZ_CM125968.1"/>
</dbReference>
<feature type="coiled-coil region" evidence="1">
    <location>
        <begin position="55"/>
        <end position="116"/>
    </location>
</feature>
<comment type="caution">
    <text evidence="4">The sequence shown here is derived from an EMBL/GenBank/DDBJ whole genome shotgun (WGS) entry which is preliminary data.</text>
</comment>